<proteinExistence type="predicted"/>
<reference evidence="1" key="1">
    <citation type="submission" date="2021-01" db="EMBL/GenBank/DDBJ databases">
        <title>Adiantum capillus-veneris genome.</title>
        <authorList>
            <person name="Fang Y."/>
            <person name="Liao Q."/>
        </authorList>
    </citation>
    <scope>NUCLEOTIDE SEQUENCE</scope>
    <source>
        <strain evidence="1">H3</strain>
        <tissue evidence="1">Leaf</tissue>
    </source>
</reference>
<dbReference type="InterPro" id="IPR032675">
    <property type="entry name" value="LRR_dom_sf"/>
</dbReference>
<dbReference type="Proteomes" id="UP000886520">
    <property type="component" value="Chromosome 3"/>
</dbReference>
<dbReference type="AlphaFoldDB" id="A0A9D4ZS06"/>
<gene>
    <name evidence="1" type="ORF">GOP47_0002883</name>
</gene>
<dbReference type="Gene3D" id="3.80.10.10">
    <property type="entry name" value="Ribonuclease Inhibitor"/>
    <property type="match status" value="1"/>
</dbReference>
<protein>
    <submittedName>
        <fullName evidence="1">Uncharacterized protein</fullName>
    </submittedName>
</protein>
<dbReference type="PANTHER" id="PTHR24114:SF2">
    <property type="entry name" value="F-BOX DOMAIN-CONTAINING PROTEIN-RELATED"/>
    <property type="match status" value="1"/>
</dbReference>
<dbReference type="InterPro" id="IPR001611">
    <property type="entry name" value="Leu-rich_rpt"/>
</dbReference>
<dbReference type="Pfam" id="PF13516">
    <property type="entry name" value="LRR_6"/>
    <property type="match status" value="1"/>
</dbReference>
<dbReference type="SUPFAM" id="SSF52047">
    <property type="entry name" value="RNI-like"/>
    <property type="match status" value="1"/>
</dbReference>
<dbReference type="PANTHER" id="PTHR24114">
    <property type="entry name" value="LEUCINE RICH REPEAT FAMILY PROTEIN"/>
    <property type="match status" value="1"/>
</dbReference>
<evidence type="ECO:0000313" key="1">
    <source>
        <dbReference type="EMBL" id="KAI5083140.1"/>
    </source>
</evidence>
<organism evidence="1 2">
    <name type="scientific">Adiantum capillus-veneris</name>
    <name type="common">Maidenhair fern</name>
    <dbReference type="NCBI Taxonomy" id="13818"/>
    <lineage>
        <taxon>Eukaryota</taxon>
        <taxon>Viridiplantae</taxon>
        <taxon>Streptophyta</taxon>
        <taxon>Embryophyta</taxon>
        <taxon>Tracheophyta</taxon>
        <taxon>Polypodiopsida</taxon>
        <taxon>Polypodiidae</taxon>
        <taxon>Polypodiales</taxon>
        <taxon>Pteridineae</taxon>
        <taxon>Pteridaceae</taxon>
        <taxon>Vittarioideae</taxon>
        <taxon>Adiantum</taxon>
    </lineage>
</organism>
<keyword evidence="2" id="KW-1185">Reference proteome</keyword>
<name>A0A9D4ZS06_ADICA</name>
<sequence>MGRAAGVPLCLMNRPFRLRPSLVELCVPILSRQPGILDLLASLPADICTQVIAKLPLDLPLLPCSQFILDKDYWKRRALLKWKTCDPSRHGHSWKQLFFECNLAEALENYDPTLEDGTILMKLMETSEPFVRSLEIRQLPSRLSMCIVFKLLGRQLITLKLEYGWRNAGMLYEPDRFGMKVSDCLAFSASICLASALTVLDLSCNLLDDEKIKILLEGMTLNPGLLQLSLCHNRIGDLGVAEISKFLMFEKCVLTGLNLGDNYLSSQGAKDVAEALKTNTVLNCLNLGYNNKVGDEGGRAIFDALQSNTVLQGLSLISCGLGEEAAASLGRLISSSSSSLLYLDVSANPSIGTKGGATLQASMESGKPPLYFDVEMCGVGEEIEQFIANAMTTKNEKDVRPSLLRNSIFQI</sequence>
<evidence type="ECO:0000313" key="2">
    <source>
        <dbReference type="Proteomes" id="UP000886520"/>
    </source>
</evidence>
<dbReference type="OrthoDB" id="1930988at2759"/>
<accession>A0A9D4ZS06</accession>
<dbReference type="SMART" id="SM00368">
    <property type="entry name" value="LRR_RI"/>
    <property type="match status" value="6"/>
</dbReference>
<comment type="caution">
    <text evidence="1">The sequence shown here is derived from an EMBL/GenBank/DDBJ whole genome shotgun (WGS) entry which is preliminary data.</text>
</comment>
<dbReference type="EMBL" id="JABFUD020000002">
    <property type="protein sequence ID" value="KAI5083140.1"/>
    <property type="molecule type" value="Genomic_DNA"/>
</dbReference>
<dbReference type="InterPro" id="IPR052394">
    <property type="entry name" value="LRR-containing"/>
</dbReference>